<dbReference type="Pfam" id="PF11645">
    <property type="entry name" value="PDDEXK_5"/>
    <property type="match status" value="1"/>
</dbReference>
<accession>A0A1M6VUA1</accession>
<organism evidence="3 4">
    <name type="scientific">Haladaptatus paucihalophilus DX253</name>
    <dbReference type="NCBI Taxonomy" id="797209"/>
    <lineage>
        <taxon>Archaea</taxon>
        <taxon>Methanobacteriati</taxon>
        <taxon>Methanobacteriota</taxon>
        <taxon>Stenosarchaea group</taxon>
        <taxon>Halobacteria</taxon>
        <taxon>Halobacteriales</taxon>
        <taxon>Haladaptataceae</taxon>
        <taxon>Haladaptatus</taxon>
    </lineage>
</organism>
<evidence type="ECO:0000313" key="3">
    <source>
        <dbReference type="EMBL" id="SHK85083.1"/>
    </source>
</evidence>
<evidence type="ECO:0000256" key="1">
    <source>
        <dbReference type="SAM" id="MobiDB-lite"/>
    </source>
</evidence>
<feature type="domain" description="PD(D/E)XK endonuclease" evidence="2">
    <location>
        <begin position="15"/>
        <end position="144"/>
    </location>
</feature>
<keyword evidence="3" id="KW-0378">Hydrolase</keyword>
<reference evidence="4" key="1">
    <citation type="submission" date="2016-11" db="EMBL/GenBank/DDBJ databases">
        <authorList>
            <person name="Varghese N."/>
            <person name="Submissions S."/>
        </authorList>
    </citation>
    <scope>NUCLEOTIDE SEQUENCE [LARGE SCALE GENOMIC DNA]</scope>
    <source>
        <strain evidence="4">DX253</strain>
    </source>
</reference>
<keyword evidence="3" id="KW-0540">Nuclease</keyword>
<feature type="compositionally biased region" description="Basic and acidic residues" evidence="1">
    <location>
        <begin position="9"/>
        <end position="22"/>
    </location>
</feature>
<evidence type="ECO:0000259" key="2">
    <source>
        <dbReference type="Pfam" id="PF11645"/>
    </source>
</evidence>
<sequence length="154" mass="17941">MESSLFQRMSEERGNTKDRGDKTEAKIIHEMISYGYSVSIPFGDNDKYDLIIDDMGDLYRVQCKTAWQNKKKTMRFNTHTQTTKGGNYHENTYDGEIDAFVVRYPGNKKTYWIAIDEATEQKMELRFEGKIDHPSINWAEEYEFDGEIPPKSGS</sequence>
<dbReference type="GO" id="GO:0004519">
    <property type="term" value="F:endonuclease activity"/>
    <property type="evidence" value="ECO:0007669"/>
    <property type="project" value="UniProtKB-KW"/>
</dbReference>
<keyword evidence="4" id="KW-1185">Reference proteome</keyword>
<dbReference type="InterPro" id="IPR011856">
    <property type="entry name" value="tRNA_endonuc-like_dom_sf"/>
</dbReference>
<gene>
    <name evidence="3" type="ORF">SAMN05444342_2393</name>
</gene>
<keyword evidence="3" id="KW-0255">Endonuclease</keyword>
<dbReference type="Proteomes" id="UP000184203">
    <property type="component" value="Unassembled WGS sequence"/>
</dbReference>
<name>A0A1M6VUA1_HALPU</name>
<dbReference type="Gene3D" id="3.40.1350.10">
    <property type="match status" value="1"/>
</dbReference>
<feature type="region of interest" description="Disordered" evidence="1">
    <location>
        <begin position="1"/>
        <end position="22"/>
    </location>
</feature>
<evidence type="ECO:0000313" key="4">
    <source>
        <dbReference type="Proteomes" id="UP000184203"/>
    </source>
</evidence>
<protein>
    <submittedName>
        <fullName evidence="3">PD-(D/E)XK endonuclease</fullName>
    </submittedName>
</protein>
<dbReference type="InterPro" id="IPR021671">
    <property type="entry name" value="PD(D/E)XK_Endonuc"/>
</dbReference>
<dbReference type="EMBL" id="FRAN01000003">
    <property type="protein sequence ID" value="SHK85083.1"/>
    <property type="molecule type" value="Genomic_DNA"/>
</dbReference>
<dbReference type="AlphaFoldDB" id="A0A1M6VUA1"/>
<proteinExistence type="predicted"/>
<dbReference type="GO" id="GO:0003676">
    <property type="term" value="F:nucleic acid binding"/>
    <property type="evidence" value="ECO:0007669"/>
    <property type="project" value="InterPro"/>
</dbReference>